<reference evidence="3 4" key="1">
    <citation type="submission" date="2016-10" db="EMBL/GenBank/DDBJ databases">
        <authorList>
            <person name="de Groot N.N."/>
        </authorList>
    </citation>
    <scope>NUCLEOTIDE SEQUENCE [LARGE SCALE GENOMIC DNA]</scope>
    <source>
        <strain evidence="3 4">SP2</strain>
    </source>
</reference>
<dbReference type="Gene3D" id="1.10.3480.10">
    <property type="entry name" value="TorD-like"/>
    <property type="match status" value="1"/>
</dbReference>
<accession>A0A1I3PUJ4</accession>
<gene>
    <name evidence="3" type="ORF">SAMN05443661_1195</name>
</gene>
<dbReference type="PANTHER" id="PTHR34227">
    <property type="entry name" value="CHAPERONE PROTEIN YCDY"/>
    <property type="match status" value="1"/>
</dbReference>
<name>A0A1I3PUJ4_9EURY</name>
<sequence length="237" mass="26314">MTDTESERGTVVSDSPGTNDEDAVIENERETLAALYEFAAGALADPLDSDAVERIADAGLPEPEAVPNEHLQRGFDLLASWRRTVDDPEEVAHDLERVHTRLFVGPQPKLQIHESYYADDFLGEPLARVRGTYMELGIEPAPDLREEADHAAVELAALAVLTHRESADPAEKTWFLREHGWWFDAFAADVDDAATSEFYRAVGAIAAGLVQFDANRHDVELECDQYDFGFEESTDHA</sequence>
<feature type="region of interest" description="Disordered" evidence="2">
    <location>
        <begin position="1"/>
        <end position="23"/>
    </location>
</feature>
<dbReference type="PANTHER" id="PTHR34227:SF1">
    <property type="entry name" value="DIMETHYL SULFOXIDE REDUCTASE CHAPERONE-RELATED"/>
    <property type="match status" value="1"/>
</dbReference>
<dbReference type="Proteomes" id="UP000182829">
    <property type="component" value="Unassembled WGS sequence"/>
</dbReference>
<dbReference type="AlphaFoldDB" id="A0A1I3PUJ4"/>
<dbReference type="OMA" id="PEENDYV"/>
<organism evidence="3 4">
    <name type="scientific">Natronobacterium gregoryi</name>
    <dbReference type="NCBI Taxonomy" id="44930"/>
    <lineage>
        <taxon>Archaea</taxon>
        <taxon>Methanobacteriati</taxon>
        <taxon>Methanobacteriota</taxon>
        <taxon>Stenosarchaea group</taxon>
        <taxon>Halobacteria</taxon>
        <taxon>Halobacteriales</taxon>
        <taxon>Natrialbaceae</taxon>
        <taxon>Natronobacterium</taxon>
    </lineage>
</organism>
<proteinExistence type="predicted"/>
<dbReference type="EMBL" id="FORO01000019">
    <property type="protein sequence ID" value="SFJ24606.1"/>
    <property type="molecule type" value="Genomic_DNA"/>
</dbReference>
<dbReference type="OrthoDB" id="320758at2157"/>
<evidence type="ECO:0000256" key="2">
    <source>
        <dbReference type="SAM" id="MobiDB-lite"/>
    </source>
</evidence>
<evidence type="ECO:0000313" key="3">
    <source>
        <dbReference type="EMBL" id="SFJ24606.1"/>
    </source>
</evidence>
<keyword evidence="1" id="KW-0143">Chaperone</keyword>
<dbReference type="InterPro" id="IPR020945">
    <property type="entry name" value="DMSO/NO3_reduct_chaperone"/>
</dbReference>
<evidence type="ECO:0000256" key="1">
    <source>
        <dbReference type="ARBA" id="ARBA00023186"/>
    </source>
</evidence>
<dbReference type="GeneID" id="14207574"/>
<dbReference type="InterPro" id="IPR050289">
    <property type="entry name" value="TorD/DmsD_chaperones"/>
</dbReference>
<evidence type="ECO:0000313" key="4">
    <source>
        <dbReference type="Proteomes" id="UP000182829"/>
    </source>
</evidence>
<protein>
    <submittedName>
        <fullName evidence="3">Chaperone TorD involved in molybdoenzyme TorA maturation</fullName>
    </submittedName>
</protein>
<dbReference type="InterPro" id="IPR036411">
    <property type="entry name" value="TorD-like_sf"/>
</dbReference>
<dbReference type="SUPFAM" id="SSF89155">
    <property type="entry name" value="TorD-like"/>
    <property type="match status" value="1"/>
</dbReference>
<dbReference type="RefSeq" id="WP_005576526.1">
    <property type="nucleotide sequence ID" value="NZ_FORO01000019.1"/>
</dbReference>
<dbReference type="Pfam" id="PF02613">
    <property type="entry name" value="Nitrate_red_del"/>
    <property type="match status" value="1"/>
</dbReference>